<accession>K0BB72</accession>
<protein>
    <submittedName>
        <fullName evidence="1">Uncharacterized protein</fullName>
    </submittedName>
</protein>
<dbReference type="eggNOG" id="arCOG01824">
    <property type="taxonomic scope" value="Archaea"/>
</dbReference>
<dbReference type="KEGG" id="nir:NSED_04775"/>
<dbReference type="STRING" id="1229909.NSED_04775"/>
<dbReference type="EMBL" id="CP003843">
    <property type="protein sequence ID" value="AFS82759.1"/>
    <property type="molecule type" value="Genomic_DNA"/>
</dbReference>
<evidence type="ECO:0000313" key="2">
    <source>
        <dbReference type="Proteomes" id="UP000006100"/>
    </source>
</evidence>
<dbReference type="Proteomes" id="UP000006100">
    <property type="component" value="Chromosome"/>
</dbReference>
<dbReference type="HOGENOM" id="CLU_1736333_0_0_2"/>
<dbReference type="GeneID" id="13696750"/>
<gene>
    <name evidence="1" type="ORF">NSED_04775</name>
</gene>
<dbReference type="RefSeq" id="WP_014965130.1">
    <property type="nucleotide sequence ID" value="NC_018656.1"/>
</dbReference>
<sequence length="151" mass="16977">MFKAKKRRALSAVVTGAILLSAVSVMGITIVAWANSNLQTHQAELDQIFADNHNKINERITIEHIWFGTDGTKFYNVTLGNTGTLGLNVTEIKIHDIDFGQIQPTPYSNAGILKDESMSFQEYFPWVSDRLYEISITTNRENIFQTEVLAP</sequence>
<organism evidence="1 2">
    <name type="scientific">Candidatus Nitrosopumilus sediminis</name>
    <dbReference type="NCBI Taxonomy" id="1229909"/>
    <lineage>
        <taxon>Archaea</taxon>
        <taxon>Nitrososphaerota</taxon>
        <taxon>Nitrososphaeria</taxon>
        <taxon>Nitrosopumilales</taxon>
        <taxon>Nitrosopumilaceae</taxon>
        <taxon>Nitrosopumilus</taxon>
    </lineage>
</organism>
<keyword evidence="2" id="KW-1185">Reference proteome</keyword>
<evidence type="ECO:0000313" key="1">
    <source>
        <dbReference type="EMBL" id="AFS82759.1"/>
    </source>
</evidence>
<proteinExistence type="predicted"/>
<dbReference type="OrthoDB" id="380634at2157"/>
<dbReference type="AlphaFoldDB" id="K0BB72"/>
<name>K0BB72_9ARCH</name>
<reference evidence="1 2" key="1">
    <citation type="journal article" date="2012" name="J. Bacteriol.">
        <title>Draft Genome Sequence of an Ammonia-Oxidizing Archaeon, "Candidatus Nitrosopumilus sediminis" AR2, from Svalbard in the Arctic Circle.</title>
        <authorList>
            <person name="Park S.J."/>
            <person name="Kim J.G."/>
            <person name="Jung M.Y."/>
            <person name="Kim S.J."/>
            <person name="Cha I.T."/>
            <person name="Ghai R."/>
            <person name="Martin-Cuadrado A.B."/>
            <person name="Rodriguez-Valera F."/>
            <person name="Rhee S.K."/>
        </authorList>
    </citation>
    <scope>NUCLEOTIDE SEQUENCE [LARGE SCALE GENOMIC DNA]</scope>
    <source>
        <strain evidence="1 2">AR2</strain>
    </source>
</reference>
<dbReference type="PATRIC" id="fig|1229909.8.peg.1039"/>